<name>A0A084B4X0_STACB</name>
<sequence length="111" mass="12279">MLLKDTRIQGVAFDAEGVKFIGSSENDIEVAWSRESTSPECLTDAEWACDAVIPTMYDCENYAGLTKIEGFHKARPIFCAISTLKDEINLLECVQEHIEGADLSANLYTEA</sequence>
<evidence type="ECO:0000313" key="1">
    <source>
        <dbReference type="EMBL" id="KEY72599.1"/>
    </source>
</evidence>
<protein>
    <submittedName>
        <fullName evidence="1">Uncharacterized protein</fullName>
    </submittedName>
</protein>
<accession>A0A084B4X0</accession>
<dbReference type="AlphaFoldDB" id="A0A084B4X0"/>
<proteinExistence type="predicted"/>
<evidence type="ECO:0000313" key="2">
    <source>
        <dbReference type="Proteomes" id="UP000028045"/>
    </source>
</evidence>
<organism evidence="1 2">
    <name type="scientific">Stachybotrys chartarum (strain CBS 109288 / IBT 7711)</name>
    <name type="common">Toxic black mold</name>
    <name type="synonym">Stilbospora chartarum</name>
    <dbReference type="NCBI Taxonomy" id="1280523"/>
    <lineage>
        <taxon>Eukaryota</taxon>
        <taxon>Fungi</taxon>
        <taxon>Dikarya</taxon>
        <taxon>Ascomycota</taxon>
        <taxon>Pezizomycotina</taxon>
        <taxon>Sordariomycetes</taxon>
        <taxon>Hypocreomycetidae</taxon>
        <taxon>Hypocreales</taxon>
        <taxon>Stachybotryaceae</taxon>
        <taxon>Stachybotrys</taxon>
    </lineage>
</organism>
<reference evidence="1 2" key="1">
    <citation type="journal article" date="2014" name="BMC Genomics">
        <title>Comparative genome sequencing reveals chemotype-specific gene clusters in the toxigenic black mold Stachybotrys.</title>
        <authorList>
            <person name="Semeiks J."/>
            <person name="Borek D."/>
            <person name="Otwinowski Z."/>
            <person name="Grishin N.V."/>
        </authorList>
    </citation>
    <scope>NUCLEOTIDE SEQUENCE [LARGE SCALE GENOMIC DNA]</scope>
    <source>
        <strain evidence="2">CBS 109288 / IBT 7711</strain>
    </source>
</reference>
<dbReference type="Proteomes" id="UP000028045">
    <property type="component" value="Unassembled WGS sequence"/>
</dbReference>
<gene>
    <name evidence="1" type="ORF">S7711_11536</name>
</gene>
<dbReference type="EMBL" id="KL648058">
    <property type="protein sequence ID" value="KEY72599.1"/>
    <property type="molecule type" value="Genomic_DNA"/>
</dbReference>
<keyword evidence="2" id="KW-1185">Reference proteome</keyword>
<dbReference type="HOGENOM" id="CLU_2160059_0_0_1"/>